<dbReference type="RefSeq" id="WP_264554801.1">
    <property type="nucleotide sequence ID" value="NZ_CP109979.1"/>
</dbReference>
<organism evidence="1 2">
    <name type="scientific">Halocatena marina</name>
    <dbReference type="NCBI Taxonomy" id="2934937"/>
    <lineage>
        <taxon>Archaea</taxon>
        <taxon>Methanobacteriati</taxon>
        <taxon>Methanobacteriota</taxon>
        <taxon>Stenosarchaea group</taxon>
        <taxon>Halobacteria</taxon>
        <taxon>Halobacteriales</taxon>
        <taxon>Natronomonadaceae</taxon>
        <taxon>Halocatena</taxon>
    </lineage>
</organism>
<proteinExistence type="predicted"/>
<dbReference type="Pfam" id="PF19146">
    <property type="entry name" value="DUF5828"/>
    <property type="match status" value="1"/>
</dbReference>
<keyword evidence="2" id="KW-1185">Reference proteome</keyword>
<comment type="caution">
    <text evidence="1">The sequence shown here is derived from an EMBL/GenBank/DDBJ whole genome shotgun (WGS) entry which is preliminary data.</text>
</comment>
<evidence type="ECO:0000313" key="2">
    <source>
        <dbReference type="Proteomes" id="UP001596417"/>
    </source>
</evidence>
<gene>
    <name evidence="1" type="ORF">ACFQL7_07525</name>
</gene>
<dbReference type="GeneID" id="76199278"/>
<dbReference type="EMBL" id="JBHTAX010000001">
    <property type="protein sequence ID" value="MFC7189722.1"/>
    <property type="molecule type" value="Genomic_DNA"/>
</dbReference>
<accession>A0ABD5YPI3</accession>
<evidence type="ECO:0000313" key="1">
    <source>
        <dbReference type="EMBL" id="MFC7189722.1"/>
    </source>
</evidence>
<sequence length="216" mass="24139">MKESVFGFIQEGEWVAIVEHGERISAALNSVGIDGESFEEWNEWRPKAHERINDDIIEKTAEQASVSRGDGERAGALPDEDVRTAGKELSDATNNIIEGEINEAISEGKDAVTYAARAVDSAGRKAIRAAEEPVYKHVMTQVSPCYFDNELISANVSQIQDNEKNYVFEVNIVDDELKEQISEQLAAYEEEIDRWRIETEKNTRIVAATEGVDMSE</sequence>
<protein>
    <submittedName>
        <fullName evidence="1">DUF5828 family protein</fullName>
    </submittedName>
</protein>
<name>A0ABD5YPI3_9EURY</name>
<dbReference type="AlphaFoldDB" id="A0ABD5YPI3"/>
<dbReference type="Proteomes" id="UP001596417">
    <property type="component" value="Unassembled WGS sequence"/>
</dbReference>
<dbReference type="InterPro" id="IPR043868">
    <property type="entry name" value="DUF5828"/>
</dbReference>
<reference evidence="1 2" key="1">
    <citation type="journal article" date="2019" name="Int. J. Syst. Evol. Microbiol.">
        <title>The Global Catalogue of Microorganisms (GCM) 10K type strain sequencing project: providing services to taxonomists for standard genome sequencing and annotation.</title>
        <authorList>
            <consortium name="The Broad Institute Genomics Platform"/>
            <consortium name="The Broad Institute Genome Sequencing Center for Infectious Disease"/>
            <person name="Wu L."/>
            <person name="Ma J."/>
        </authorList>
    </citation>
    <scope>NUCLEOTIDE SEQUENCE [LARGE SCALE GENOMIC DNA]</scope>
    <source>
        <strain evidence="1 2">RDMS1</strain>
    </source>
</reference>